<dbReference type="InterPro" id="IPR036397">
    <property type="entry name" value="RNaseH_sf"/>
</dbReference>
<dbReference type="Proteomes" id="UP001158576">
    <property type="component" value="Chromosome PAR"/>
</dbReference>
<proteinExistence type="predicted"/>
<reference evidence="2 3" key="1">
    <citation type="submission" date="2021-04" db="EMBL/GenBank/DDBJ databases">
        <authorList>
            <person name="Bliznina A."/>
        </authorList>
    </citation>
    <scope>NUCLEOTIDE SEQUENCE [LARGE SCALE GENOMIC DNA]</scope>
</reference>
<dbReference type="Gene3D" id="3.30.420.10">
    <property type="entry name" value="Ribonuclease H-like superfamily/Ribonuclease H"/>
    <property type="match status" value="1"/>
</dbReference>
<dbReference type="EMBL" id="OU015568">
    <property type="protein sequence ID" value="CAG5088498.1"/>
    <property type="molecule type" value="Genomic_DNA"/>
</dbReference>
<evidence type="ECO:0000313" key="2">
    <source>
        <dbReference type="EMBL" id="CAG5088498.1"/>
    </source>
</evidence>
<evidence type="ECO:0000259" key="1">
    <source>
        <dbReference type="PROSITE" id="PS50879"/>
    </source>
</evidence>
<dbReference type="InterPro" id="IPR012337">
    <property type="entry name" value="RNaseH-like_sf"/>
</dbReference>
<dbReference type="InterPro" id="IPR002156">
    <property type="entry name" value="RNaseH_domain"/>
</dbReference>
<keyword evidence="3" id="KW-1185">Reference proteome</keyword>
<dbReference type="PROSITE" id="PS50879">
    <property type="entry name" value="RNASE_H_1"/>
    <property type="match status" value="1"/>
</dbReference>
<protein>
    <submittedName>
        <fullName evidence="2">Oidioi.mRNA.OKI2018_I69.PAR.g11866.t1.cds</fullName>
    </submittedName>
</protein>
<organism evidence="2 3">
    <name type="scientific">Oikopleura dioica</name>
    <name type="common">Tunicate</name>
    <dbReference type="NCBI Taxonomy" id="34765"/>
    <lineage>
        <taxon>Eukaryota</taxon>
        <taxon>Metazoa</taxon>
        <taxon>Chordata</taxon>
        <taxon>Tunicata</taxon>
        <taxon>Appendicularia</taxon>
        <taxon>Copelata</taxon>
        <taxon>Oikopleuridae</taxon>
        <taxon>Oikopleura</taxon>
    </lineage>
</organism>
<evidence type="ECO:0000313" key="3">
    <source>
        <dbReference type="Proteomes" id="UP001158576"/>
    </source>
</evidence>
<name>A0ABN7RXP5_OIKDI</name>
<accession>A0ABN7RXP5</accession>
<gene>
    <name evidence="2" type="ORF">OKIOD_LOCUS3424</name>
</gene>
<dbReference type="SUPFAM" id="SSF53098">
    <property type="entry name" value="Ribonuclease H-like"/>
    <property type="match status" value="1"/>
</dbReference>
<dbReference type="Pfam" id="PF13456">
    <property type="entry name" value="RVT_3"/>
    <property type="match status" value="1"/>
</dbReference>
<feature type="domain" description="RNase H type-1" evidence="1">
    <location>
        <begin position="21"/>
        <end position="158"/>
    </location>
</feature>
<sequence length="167" mass="19581">MPFYARPNQLQLDNRGYYMDRRGFYVCYCDGSSFNNNDARRQLFSGYGCFFGPGRAISQHSDFDDRYSNTNNFAELFSIVMALRHAVKFGLFYVQVRSDSTWCVNCLNGEWNPNCHLDLFDEIQYLCGCLNQVEFCFVRRNSEYGHQQANELAQRGASRHQNRFYAN</sequence>